<dbReference type="Proteomes" id="UP000576480">
    <property type="component" value="Unassembled WGS sequence"/>
</dbReference>
<comment type="caution">
    <text evidence="1">The sequence shown here is derived from an EMBL/GenBank/DDBJ whole genome shotgun (WGS) entry which is preliminary data.</text>
</comment>
<name>A0A6V8PTV0_9ACTN</name>
<proteinExistence type="predicted"/>
<reference evidence="1 2" key="1">
    <citation type="journal article" date="2020" name="Front. Microbiol.">
        <title>Single-cell genomics of novel Actinobacteria with the Wood-Ljungdahl pathway discovered in a serpentinizing system.</title>
        <authorList>
            <person name="Merino N."/>
            <person name="Kawai M."/>
            <person name="Boyd E.S."/>
            <person name="Colman D.R."/>
            <person name="McGlynn S.E."/>
            <person name="Nealson K.H."/>
            <person name="Kurokawa K."/>
            <person name="Hongoh Y."/>
        </authorList>
    </citation>
    <scope>NUCLEOTIDE SEQUENCE [LARGE SCALE GENOMIC DNA]</scope>
    <source>
        <strain evidence="1 2">S43</strain>
    </source>
</reference>
<organism evidence="1 2">
    <name type="scientific">Candidatus Hakubella thermalkaliphila</name>
    <dbReference type="NCBI Taxonomy" id="2754717"/>
    <lineage>
        <taxon>Bacteria</taxon>
        <taxon>Bacillati</taxon>
        <taxon>Actinomycetota</taxon>
        <taxon>Actinomycetota incertae sedis</taxon>
        <taxon>Candidatus Hakubellales</taxon>
        <taxon>Candidatus Hakubellaceae</taxon>
        <taxon>Candidatus Hakubella</taxon>
    </lineage>
</organism>
<accession>A0A6V8PTV0</accession>
<evidence type="ECO:0000313" key="2">
    <source>
        <dbReference type="Proteomes" id="UP000576480"/>
    </source>
</evidence>
<evidence type="ECO:0000313" key="1">
    <source>
        <dbReference type="EMBL" id="GFP35995.1"/>
    </source>
</evidence>
<dbReference type="AlphaFoldDB" id="A0A6V8PTV0"/>
<sequence length="82" mass="8934">MTAQAIVKYNPEAIEVTAIKKVFTSLGYAVTETRGSVTDAFEYKYKETARVFSVGILLLSSCLIHLRTGITPVITYSMALAA</sequence>
<dbReference type="EMBL" id="BLSB01000340">
    <property type="protein sequence ID" value="GFP35995.1"/>
    <property type="molecule type" value="Genomic_DNA"/>
</dbReference>
<protein>
    <submittedName>
        <fullName evidence="1">Uncharacterized protein</fullName>
    </submittedName>
</protein>
<gene>
    <name evidence="1" type="ORF">HKBW3S43_01783</name>
</gene>